<name>A0AAD7W9H1_9TELE</name>
<dbReference type="EMBL" id="JAINUG010000195">
    <property type="protein sequence ID" value="KAJ8388380.1"/>
    <property type="molecule type" value="Genomic_DNA"/>
</dbReference>
<dbReference type="AlphaFoldDB" id="A0AAD7W9H1"/>
<evidence type="ECO:0000313" key="2">
    <source>
        <dbReference type="EMBL" id="KAJ8388380.1"/>
    </source>
</evidence>
<accession>A0AAD7W9H1</accession>
<comment type="caution">
    <text evidence="2">The sequence shown here is derived from an EMBL/GenBank/DDBJ whole genome shotgun (WGS) entry which is preliminary data.</text>
</comment>
<evidence type="ECO:0000256" key="1">
    <source>
        <dbReference type="SAM" id="MobiDB-lite"/>
    </source>
</evidence>
<feature type="compositionally biased region" description="Basic and acidic residues" evidence="1">
    <location>
        <begin position="40"/>
        <end position="54"/>
    </location>
</feature>
<keyword evidence="3" id="KW-1185">Reference proteome</keyword>
<protein>
    <submittedName>
        <fullName evidence="2">Uncharacterized protein</fullName>
    </submittedName>
</protein>
<proteinExistence type="predicted"/>
<organism evidence="2 3">
    <name type="scientific">Aldrovandia affinis</name>
    <dbReference type="NCBI Taxonomy" id="143900"/>
    <lineage>
        <taxon>Eukaryota</taxon>
        <taxon>Metazoa</taxon>
        <taxon>Chordata</taxon>
        <taxon>Craniata</taxon>
        <taxon>Vertebrata</taxon>
        <taxon>Euteleostomi</taxon>
        <taxon>Actinopterygii</taxon>
        <taxon>Neopterygii</taxon>
        <taxon>Teleostei</taxon>
        <taxon>Notacanthiformes</taxon>
        <taxon>Halosauridae</taxon>
        <taxon>Aldrovandia</taxon>
    </lineage>
</organism>
<gene>
    <name evidence="2" type="ORF">AAFF_G00134060</name>
</gene>
<reference evidence="2" key="1">
    <citation type="journal article" date="2023" name="Science">
        <title>Genome structures resolve the early diversification of teleost fishes.</title>
        <authorList>
            <person name="Parey E."/>
            <person name="Louis A."/>
            <person name="Montfort J."/>
            <person name="Bouchez O."/>
            <person name="Roques C."/>
            <person name="Iampietro C."/>
            <person name="Lluch J."/>
            <person name="Castinel A."/>
            <person name="Donnadieu C."/>
            <person name="Desvignes T."/>
            <person name="Floi Bucao C."/>
            <person name="Jouanno E."/>
            <person name="Wen M."/>
            <person name="Mejri S."/>
            <person name="Dirks R."/>
            <person name="Jansen H."/>
            <person name="Henkel C."/>
            <person name="Chen W.J."/>
            <person name="Zahm M."/>
            <person name="Cabau C."/>
            <person name="Klopp C."/>
            <person name="Thompson A.W."/>
            <person name="Robinson-Rechavi M."/>
            <person name="Braasch I."/>
            <person name="Lecointre G."/>
            <person name="Bobe J."/>
            <person name="Postlethwait J.H."/>
            <person name="Berthelot C."/>
            <person name="Roest Crollius H."/>
            <person name="Guiguen Y."/>
        </authorList>
    </citation>
    <scope>NUCLEOTIDE SEQUENCE</scope>
    <source>
        <strain evidence="2">NC1722</strain>
    </source>
</reference>
<dbReference type="Proteomes" id="UP001221898">
    <property type="component" value="Unassembled WGS sequence"/>
</dbReference>
<sequence length="61" mass="6811">MPPSPPSSSGTRRRPALSPARPPERDVFLITPVRPAVNPKRAETPPDHRLLTDRLEDESNM</sequence>
<feature type="region of interest" description="Disordered" evidence="1">
    <location>
        <begin position="1"/>
        <end position="61"/>
    </location>
</feature>
<evidence type="ECO:0000313" key="3">
    <source>
        <dbReference type="Proteomes" id="UP001221898"/>
    </source>
</evidence>